<evidence type="ECO:0000313" key="4">
    <source>
        <dbReference type="EMBL" id="ADB40299.1"/>
    </source>
</evidence>
<dbReference type="Proteomes" id="UP000002028">
    <property type="component" value="Chromosome"/>
</dbReference>
<organism evidence="4 5">
    <name type="scientific">Spirosoma linguale (strain ATCC 33905 / DSM 74 / LMG 10896 / Claus 1)</name>
    <dbReference type="NCBI Taxonomy" id="504472"/>
    <lineage>
        <taxon>Bacteria</taxon>
        <taxon>Pseudomonadati</taxon>
        <taxon>Bacteroidota</taxon>
        <taxon>Cytophagia</taxon>
        <taxon>Cytophagales</taxon>
        <taxon>Cytophagaceae</taxon>
        <taxon>Spirosoma</taxon>
    </lineage>
</organism>
<dbReference type="Pfam" id="PF12891">
    <property type="entry name" value="Glyco_hydro_44"/>
    <property type="match status" value="1"/>
</dbReference>
<feature type="signal peptide" evidence="1">
    <location>
        <begin position="1"/>
        <end position="20"/>
    </location>
</feature>
<dbReference type="EMBL" id="CP001769">
    <property type="protein sequence ID" value="ADB40299.1"/>
    <property type="molecule type" value="Genomic_DNA"/>
</dbReference>
<proteinExistence type="predicted"/>
<dbReference type="STRING" id="504472.Slin_4317"/>
<dbReference type="CAZy" id="GH44">
    <property type="family name" value="Glycoside Hydrolase Family 44"/>
</dbReference>
<dbReference type="HOGENOM" id="CLU_436709_0_0_10"/>
<keyword evidence="5" id="KW-1185">Reference proteome</keyword>
<protein>
    <recommendedName>
        <fullName evidence="6">Glycoside hydrolase family 44</fullName>
    </recommendedName>
</protein>
<accession>D2QLK9</accession>
<dbReference type="InterPro" id="IPR024745">
    <property type="entry name" value="GH44_cat"/>
</dbReference>
<dbReference type="eggNOG" id="COG3534">
    <property type="taxonomic scope" value="Bacteria"/>
</dbReference>
<dbReference type="Gene3D" id="2.60.40.1180">
    <property type="entry name" value="Golgi alpha-mannosidase II"/>
    <property type="match status" value="1"/>
</dbReference>
<dbReference type="KEGG" id="sli:Slin_4317"/>
<evidence type="ECO:0000256" key="1">
    <source>
        <dbReference type="SAM" id="SignalP"/>
    </source>
</evidence>
<feature type="chain" id="PRO_5003034936" description="Glycoside hydrolase family 44" evidence="1">
    <location>
        <begin position="21"/>
        <end position="620"/>
    </location>
</feature>
<dbReference type="InterPro" id="IPR013780">
    <property type="entry name" value="Glyco_hydro_b"/>
</dbReference>
<keyword evidence="1" id="KW-0732">Signal</keyword>
<name>D2QLK9_SPILD</name>
<dbReference type="Gene3D" id="3.20.20.80">
    <property type="entry name" value="Glycosidases"/>
    <property type="match status" value="1"/>
</dbReference>
<dbReference type="InterPro" id="IPR017853">
    <property type="entry name" value="GH"/>
</dbReference>
<sequence length="620" mass="69132">MRWLLLISFLGVGVVAPAQGVTLTVDPTLEKKPISPYLYGGNGMLPGQSSTSGSTADQWVRLRDSGMRFLRQGGGNNSTKYNWRKRLSSHPDWYNNVYANDWDKAVRLLQDSLSPAVTGMWSFQLIGRVAATSAANFDDWGYNRSQWWTGVNQNLAGGGTLNPAGGNQALTNGNPDRYLQDWPADSTVGLLDHWRNRLAIPDGRLTYWNMDNEPEIWNGTHDDVVNNSLSAEAFMQRYFAVAKQARARFPGIKLVGPATANEWQWYHWMNRTTLSDGQYLCWLAYFIKRCAEEQKASGVRLLDVLDLHFYPGESSPEQIVQLHRVFFDQTYDYPGANGVKDLTGNWNNSLTKEYILGRVNDWLTQYMGPNHGVKLGITEMDVKSSDPSVTAVWYASMLGEFMQKEVAIFTPWSWKVGMWETLHLFARYSQTTAVKGTSSNETLVSAYPSVNRGGDTLTVVLVNRSTTAAQMTTLNIANFKTPTAPVQALRLAALPAEETFVSHSKNALQPVSIYFTGNATTLTLPPLSITTMTLTESLVTATEPLQKAVSVFPNPGTGIVTVDTDLPFETLTVLDAQGRRFYQFKQHTGKQYDLSALPHGVYTLLLESTKGVQTTRFIKH</sequence>
<dbReference type="SUPFAM" id="SSF51445">
    <property type="entry name" value="(Trans)glycosidases"/>
    <property type="match status" value="1"/>
</dbReference>
<evidence type="ECO:0000259" key="2">
    <source>
        <dbReference type="Pfam" id="PF12891"/>
    </source>
</evidence>
<dbReference type="NCBIfam" id="TIGR04183">
    <property type="entry name" value="Por_Secre_tail"/>
    <property type="match status" value="1"/>
</dbReference>
<dbReference type="AlphaFoldDB" id="D2QLK9"/>
<dbReference type="RefSeq" id="WP_012928804.1">
    <property type="nucleotide sequence ID" value="NC_013730.1"/>
</dbReference>
<dbReference type="InterPro" id="IPR026444">
    <property type="entry name" value="Secre_tail"/>
</dbReference>
<feature type="domain" description="Secretion system C-terminal sorting" evidence="3">
    <location>
        <begin position="551"/>
        <end position="618"/>
    </location>
</feature>
<evidence type="ECO:0000259" key="3">
    <source>
        <dbReference type="Pfam" id="PF18962"/>
    </source>
</evidence>
<gene>
    <name evidence="4" type="ordered locus">Slin_4317</name>
</gene>
<reference evidence="4 5" key="1">
    <citation type="journal article" date="2010" name="Stand. Genomic Sci.">
        <title>Complete genome sequence of Spirosoma linguale type strain (1).</title>
        <authorList>
            <person name="Lail K."/>
            <person name="Sikorski J."/>
            <person name="Saunders E."/>
            <person name="Lapidus A."/>
            <person name="Glavina Del Rio T."/>
            <person name="Copeland A."/>
            <person name="Tice H."/>
            <person name="Cheng J.-F."/>
            <person name="Lucas S."/>
            <person name="Nolan M."/>
            <person name="Bruce D."/>
            <person name="Goodwin L."/>
            <person name="Pitluck S."/>
            <person name="Ivanova N."/>
            <person name="Mavromatis K."/>
            <person name="Ovchinnikova G."/>
            <person name="Pati A."/>
            <person name="Chen A."/>
            <person name="Palaniappan K."/>
            <person name="Land M."/>
            <person name="Hauser L."/>
            <person name="Chang Y.-J."/>
            <person name="Jeffries C.D."/>
            <person name="Chain P."/>
            <person name="Brettin T."/>
            <person name="Detter J.C."/>
            <person name="Schuetze A."/>
            <person name="Rohde M."/>
            <person name="Tindall B.J."/>
            <person name="Goeker M."/>
            <person name="Bristow J."/>
            <person name="Eisen J.A."/>
            <person name="Markowitz V."/>
            <person name="Hugenholtz P."/>
            <person name="Kyrpides N.C."/>
            <person name="Klenk H.-P."/>
            <person name="Chen F."/>
        </authorList>
    </citation>
    <scope>NUCLEOTIDE SEQUENCE [LARGE SCALE GENOMIC DNA]</scope>
    <source>
        <strain evidence="5">ATCC 33905 / DSM 74 / LMG 10896 / Claus 1</strain>
    </source>
</reference>
<feature type="domain" description="Glycoside hydrolase family 44 catalytic" evidence="2">
    <location>
        <begin position="92"/>
        <end position="311"/>
    </location>
</feature>
<evidence type="ECO:0000313" key="5">
    <source>
        <dbReference type="Proteomes" id="UP000002028"/>
    </source>
</evidence>
<dbReference type="Pfam" id="PF18962">
    <property type="entry name" value="Por_Secre_tail"/>
    <property type="match status" value="1"/>
</dbReference>
<evidence type="ECO:0008006" key="6">
    <source>
        <dbReference type="Google" id="ProtNLM"/>
    </source>
</evidence>